<evidence type="ECO:0000256" key="1">
    <source>
        <dbReference type="ARBA" id="ARBA00022801"/>
    </source>
</evidence>
<dbReference type="Pfam" id="PF00270">
    <property type="entry name" value="DEAD"/>
    <property type="match status" value="1"/>
</dbReference>
<evidence type="ECO:0000313" key="5">
    <source>
        <dbReference type="Proteomes" id="UP001189429"/>
    </source>
</evidence>
<feature type="domain" description="Helicase ATP-binding" evidence="3">
    <location>
        <begin position="1"/>
        <end position="48"/>
    </location>
</feature>
<name>A0ABN9U0M1_9DINO</name>
<protein>
    <recommendedName>
        <fullName evidence="3">Helicase ATP-binding domain-containing protein</fullName>
    </recommendedName>
</protein>
<evidence type="ECO:0000259" key="3">
    <source>
        <dbReference type="PROSITE" id="PS51192"/>
    </source>
</evidence>
<gene>
    <name evidence="4" type="ORF">PCOR1329_LOCUS43311</name>
</gene>
<dbReference type="PROSITE" id="PS51192">
    <property type="entry name" value="HELICASE_ATP_BIND_1"/>
    <property type="match status" value="1"/>
</dbReference>
<dbReference type="InterPro" id="IPR011545">
    <property type="entry name" value="DEAD/DEAH_box_helicase_dom"/>
</dbReference>
<dbReference type="SUPFAM" id="SSF52540">
    <property type="entry name" value="P-loop containing nucleoside triphosphate hydrolases"/>
    <property type="match status" value="1"/>
</dbReference>
<dbReference type="InterPro" id="IPR027417">
    <property type="entry name" value="P-loop_NTPase"/>
</dbReference>
<keyword evidence="5" id="KW-1185">Reference proteome</keyword>
<keyword evidence="2" id="KW-0347">Helicase</keyword>
<keyword evidence="2" id="KW-0547">Nucleotide-binding</keyword>
<reference evidence="4" key="1">
    <citation type="submission" date="2023-10" db="EMBL/GenBank/DDBJ databases">
        <authorList>
            <person name="Chen Y."/>
            <person name="Shah S."/>
            <person name="Dougan E. K."/>
            <person name="Thang M."/>
            <person name="Chan C."/>
        </authorList>
    </citation>
    <scope>NUCLEOTIDE SEQUENCE [LARGE SCALE GENOMIC DNA]</scope>
</reference>
<comment type="caution">
    <text evidence="4">The sequence shown here is derived from an EMBL/GenBank/DDBJ whole genome shotgun (WGS) entry which is preliminary data.</text>
</comment>
<keyword evidence="2" id="KW-0067">ATP-binding</keyword>
<evidence type="ECO:0000256" key="2">
    <source>
        <dbReference type="ARBA" id="ARBA00022806"/>
    </source>
</evidence>
<dbReference type="EMBL" id="CAUYUJ010015205">
    <property type="protein sequence ID" value="CAK0851055.1"/>
    <property type="molecule type" value="Genomic_DNA"/>
</dbReference>
<organism evidence="4 5">
    <name type="scientific">Prorocentrum cordatum</name>
    <dbReference type="NCBI Taxonomy" id="2364126"/>
    <lineage>
        <taxon>Eukaryota</taxon>
        <taxon>Sar</taxon>
        <taxon>Alveolata</taxon>
        <taxon>Dinophyceae</taxon>
        <taxon>Prorocentrales</taxon>
        <taxon>Prorocentraceae</taxon>
        <taxon>Prorocentrum</taxon>
    </lineage>
</organism>
<accession>A0ABN9U0M1</accession>
<dbReference type="Proteomes" id="UP001189429">
    <property type="component" value="Unassembled WGS sequence"/>
</dbReference>
<dbReference type="PANTHER" id="PTHR47958">
    <property type="entry name" value="ATP-DEPENDENT RNA HELICASE DBP3"/>
    <property type="match status" value="1"/>
</dbReference>
<sequence length="109" mass="12732">MLDMGFEPQMEKIMGQIRAERQTLLFSATWPKAVQKLAAKYLKKDFVHVNVGETEELAANKAVTQEFFKLDDDEKENKLWRIMYDMAEGTKIILSPVADHLRQHQESYQ</sequence>
<proteinExistence type="predicted"/>
<keyword evidence="1" id="KW-0378">Hydrolase</keyword>
<dbReference type="InterPro" id="IPR014001">
    <property type="entry name" value="Helicase_ATP-bd"/>
</dbReference>
<dbReference type="Gene3D" id="3.40.50.300">
    <property type="entry name" value="P-loop containing nucleotide triphosphate hydrolases"/>
    <property type="match status" value="1"/>
</dbReference>
<evidence type="ECO:0000313" key="4">
    <source>
        <dbReference type="EMBL" id="CAK0851055.1"/>
    </source>
</evidence>